<gene>
    <name evidence="1" type="ORF">F5148DRAFT_1283332</name>
</gene>
<comment type="caution">
    <text evidence="1">The sequence shown here is derived from an EMBL/GenBank/DDBJ whole genome shotgun (WGS) entry which is preliminary data.</text>
</comment>
<accession>A0ACC0UBV1</accession>
<reference evidence="1" key="1">
    <citation type="submission" date="2021-03" db="EMBL/GenBank/DDBJ databases">
        <title>Evolutionary priming and transition to the ectomycorrhizal habit in an iconic lineage of mushroom-forming fungi: is preadaptation a requirement?</title>
        <authorList>
            <consortium name="DOE Joint Genome Institute"/>
            <person name="Looney B.P."/>
            <person name="Miyauchi S."/>
            <person name="Morin E."/>
            <person name="Drula E."/>
            <person name="Courty P.E."/>
            <person name="Chicoki N."/>
            <person name="Fauchery L."/>
            <person name="Kohler A."/>
            <person name="Kuo A."/>
            <person name="LaButti K."/>
            <person name="Pangilinan J."/>
            <person name="Lipzen A."/>
            <person name="Riley R."/>
            <person name="Andreopoulos W."/>
            <person name="He G."/>
            <person name="Johnson J."/>
            <person name="Barry K.W."/>
            <person name="Grigoriev I.V."/>
            <person name="Nagy L."/>
            <person name="Hibbett D."/>
            <person name="Henrissat B."/>
            <person name="Matheny P.B."/>
            <person name="Labbe J."/>
            <person name="Martin A.F."/>
        </authorList>
    </citation>
    <scope>NUCLEOTIDE SEQUENCE</scope>
    <source>
        <strain evidence="1">BPL698</strain>
    </source>
</reference>
<sequence length="312" mass="34140">MLRWRLTSRQAHTMDRATLKQARSEDLQYVESAEHIDFLNIYFANRMRPTFSVLAAYAMTPTSHRDVGQTLAAASACDRHRHGLFQAVLRQKLYCETDPFMVIAACCYVAAKAEESPVHIKNVVSESRQMFSQEAAHADVSEAGEVGVGIDNGPRYWGSGEGRLELGEGPLQTAWHVVIPYSFIVNDTYRSELCLLCPPHMIAIAAIHLTLVLNDKTRDAIQAQSAAPAPPPRRSSRTNTGSAHRKPAPEILSLYTLWERYSDAAPESGLAASAGDDVVTPAFLARLADLAHPASGQPMATNKRLGMTQAVG</sequence>
<keyword evidence="2" id="KW-1185">Reference proteome</keyword>
<name>A0ACC0UBV1_9AGAM</name>
<protein>
    <submittedName>
        <fullName evidence="1">Cyclin-like protein</fullName>
    </submittedName>
</protein>
<dbReference type="Proteomes" id="UP001207468">
    <property type="component" value="Unassembled WGS sequence"/>
</dbReference>
<evidence type="ECO:0000313" key="1">
    <source>
        <dbReference type="EMBL" id="KAI9509098.1"/>
    </source>
</evidence>
<dbReference type="EMBL" id="JAGFNK010000072">
    <property type="protein sequence ID" value="KAI9509098.1"/>
    <property type="molecule type" value="Genomic_DNA"/>
</dbReference>
<organism evidence="1 2">
    <name type="scientific">Russula earlei</name>
    <dbReference type="NCBI Taxonomy" id="71964"/>
    <lineage>
        <taxon>Eukaryota</taxon>
        <taxon>Fungi</taxon>
        <taxon>Dikarya</taxon>
        <taxon>Basidiomycota</taxon>
        <taxon>Agaricomycotina</taxon>
        <taxon>Agaricomycetes</taxon>
        <taxon>Russulales</taxon>
        <taxon>Russulaceae</taxon>
        <taxon>Russula</taxon>
    </lineage>
</organism>
<proteinExistence type="predicted"/>
<evidence type="ECO:0000313" key="2">
    <source>
        <dbReference type="Proteomes" id="UP001207468"/>
    </source>
</evidence>